<dbReference type="PANTHER" id="PTHR30346:SF0">
    <property type="entry name" value="HCA OPERON TRANSCRIPTIONAL ACTIVATOR HCAR"/>
    <property type="match status" value="1"/>
</dbReference>
<sequence length="296" mass="32115">MTDAEHPEAPGLSDDGTDTPERTAADTLDVNDPEPAEPPALTVAFARGVVPTKWFRVWHERYPRLRLGSFRTDSAEQVEVLRDGRARLSIIRLPADTHDLHVIPLYEEKAVVLAPREHPVEALAEVTVADLVGLPLLPNPDALADWPAPTITPHTGGYGPGTIEDTIELVAAGLGLLVVPHSIARLHSRKDVIARPLVGVADTRVGLAWREEDDDPMIEDFIGVVRGRSARSSRGNAEAEARAAAERAAAERAAAEAQAATQKKRAQQTPKKKPGTHVSPRQPRTSNGRSQKRGRR</sequence>
<dbReference type="SUPFAM" id="SSF53850">
    <property type="entry name" value="Periplasmic binding protein-like II"/>
    <property type="match status" value="1"/>
</dbReference>
<proteinExistence type="inferred from homology"/>
<dbReference type="AlphaFoldDB" id="A0A543I5Q9"/>
<feature type="compositionally biased region" description="Basic and acidic residues" evidence="5">
    <location>
        <begin position="237"/>
        <end position="254"/>
    </location>
</feature>
<evidence type="ECO:0000313" key="7">
    <source>
        <dbReference type="EMBL" id="TQM65935.1"/>
    </source>
</evidence>
<name>A0A543I5Q9_9MICO</name>
<evidence type="ECO:0000256" key="5">
    <source>
        <dbReference type="SAM" id="MobiDB-lite"/>
    </source>
</evidence>
<dbReference type="EMBL" id="VFPN01000001">
    <property type="protein sequence ID" value="TQM65935.1"/>
    <property type="molecule type" value="Genomic_DNA"/>
</dbReference>
<evidence type="ECO:0000256" key="3">
    <source>
        <dbReference type="ARBA" id="ARBA00023125"/>
    </source>
</evidence>
<dbReference type="Gene3D" id="3.40.190.290">
    <property type="match status" value="1"/>
</dbReference>
<dbReference type="Proteomes" id="UP000318331">
    <property type="component" value="Unassembled WGS sequence"/>
</dbReference>
<dbReference type="CDD" id="cd08414">
    <property type="entry name" value="PBP2_LTTR_aromatics_like"/>
    <property type="match status" value="1"/>
</dbReference>
<keyword evidence="8" id="KW-1185">Reference proteome</keyword>
<evidence type="ECO:0000313" key="8">
    <source>
        <dbReference type="Proteomes" id="UP000318331"/>
    </source>
</evidence>
<accession>A0A543I5Q9</accession>
<gene>
    <name evidence="7" type="ORF">FB466_0755</name>
</gene>
<dbReference type="PANTHER" id="PTHR30346">
    <property type="entry name" value="TRANSCRIPTIONAL DUAL REGULATOR HCAR-RELATED"/>
    <property type="match status" value="1"/>
</dbReference>
<comment type="similarity">
    <text evidence="1">Belongs to the LysR transcriptional regulatory family.</text>
</comment>
<evidence type="ECO:0000256" key="1">
    <source>
        <dbReference type="ARBA" id="ARBA00009437"/>
    </source>
</evidence>
<dbReference type="GO" id="GO:0032993">
    <property type="term" value="C:protein-DNA complex"/>
    <property type="evidence" value="ECO:0007669"/>
    <property type="project" value="TreeGrafter"/>
</dbReference>
<evidence type="ECO:0000256" key="4">
    <source>
        <dbReference type="ARBA" id="ARBA00023163"/>
    </source>
</evidence>
<protein>
    <submittedName>
        <fullName evidence="7">LysR substrate binding domain-containing protein</fullName>
    </submittedName>
</protein>
<dbReference type="Gene3D" id="3.40.190.10">
    <property type="entry name" value="Periplasmic binding protein-like II"/>
    <property type="match status" value="2"/>
</dbReference>
<dbReference type="GO" id="GO:0003700">
    <property type="term" value="F:DNA-binding transcription factor activity"/>
    <property type="evidence" value="ECO:0007669"/>
    <property type="project" value="TreeGrafter"/>
</dbReference>
<dbReference type="RefSeq" id="WP_170206004.1">
    <property type="nucleotide sequence ID" value="NZ_BAAAYS010000026.1"/>
</dbReference>
<organism evidence="7 8">
    <name type="scientific">Klugiella xanthotipulae</name>
    <dbReference type="NCBI Taxonomy" id="244735"/>
    <lineage>
        <taxon>Bacteria</taxon>
        <taxon>Bacillati</taxon>
        <taxon>Actinomycetota</taxon>
        <taxon>Actinomycetes</taxon>
        <taxon>Micrococcales</taxon>
        <taxon>Microbacteriaceae</taxon>
        <taxon>Klugiella</taxon>
    </lineage>
</organism>
<evidence type="ECO:0000256" key="2">
    <source>
        <dbReference type="ARBA" id="ARBA00023015"/>
    </source>
</evidence>
<dbReference type="InterPro" id="IPR005119">
    <property type="entry name" value="LysR_subst-bd"/>
</dbReference>
<feature type="region of interest" description="Disordered" evidence="5">
    <location>
        <begin position="228"/>
        <end position="296"/>
    </location>
</feature>
<evidence type="ECO:0000259" key="6">
    <source>
        <dbReference type="Pfam" id="PF03466"/>
    </source>
</evidence>
<comment type="caution">
    <text evidence="7">The sequence shown here is derived from an EMBL/GenBank/DDBJ whole genome shotgun (WGS) entry which is preliminary data.</text>
</comment>
<feature type="region of interest" description="Disordered" evidence="5">
    <location>
        <begin position="1"/>
        <end position="38"/>
    </location>
</feature>
<feature type="compositionally biased region" description="Basic residues" evidence="5">
    <location>
        <begin position="262"/>
        <end position="275"/>
    </location>
</feature>
<keyword evidence="3" id="KW-0238">DNA-binding</keyword>
<dbReference type="Pfam" id="PF03466">
    <property type="entry name" value="LysR_substrate"/>
    <property type="match status" value="1"/>
</dbReference>
<keyword evidence="2" id="KW-0805">Transcription regulation</keyword>
<keyword evidence="4" id="KW-0804">Transcription</keyword>
<feature type="domain" description="LysR substrate-binding" evidence="6">
    <location>
        <begin position="53"/>
        <end position="227"/>
    </location>
</feature>
<reference evidence="7 8" key="1">
    <citation type="submission" date="2019-06" db="EMBL/GenBank/DDBJ databases">
        <title>Sequencing the genomes of 1000 actinobacteria strains.</title>
        <authorList>
            <person name="Klenk H.-P."/>
        </authorList>
    </citation>
    <scope>NUCLEOTIDE SEQUENCE [LARGE SCALE GENOMIC DNA]</scope>
    <source>
        <strain evidence="7 8">DSM 18031</strain>
    </source>
</reference>
<dbReference type="GO" id="GO:0003677">
    <property type="term" value="F:DNA binding"/>
    <property type="evidence" value="ECO:0007669"/>
    <property type="project" value="UniProtKB-KW"/>
</dbReference>